<feature type="compositionally biased region" description="Basic residues" evidence="1">
    <location>
        <begin position="52"/>
        <end position="68"/>
    </location>
</feature>
<feature type="compositionally biased region" description="Low complexity" evidence="1">
    <location>
        <begin position="105"/>
        <end position="116"/>
    </location>
</feature>
<feature type="region of interest" description="Disordered" evidence="1">
    <location>
        <begin position="1"/>
        <end position="81"/>
    </location>
</feature>
<accession>A0A401YT52</accession>
<feature type="compositionally biased region" description="Basic and acidic residues" evidence="1">
    <location>
        <begin position="205"/>
        <end position="216"/>
    </location>
</feature>
<dbReference type="Proteomes" id="UP000286931">
    <property type="component" value="Unassembled WGS sequence"/>
</dbReference>
<gene>
    <name evidence="2" type="ORF">EHYA_05477</name>
</gene>
<feature type="region of interest" description="Disordered" evidence="1">
    <location>
        <begin position="98"/>
        <end position="177"/>
    </location>
</feature>
<sequence length="276" mass="30256">MPRFNLSATNDRRLANGQRRNGGGHEGRRVCGGNRPADRFHAGALCQPPVRSRLHPPSPRRAKSRTHPRPGPGAAGSARHLLGPGAWIVMTVGHTRVQNRVESSPPGGSPRQTTRPGGRRLRPPGPCPLDVPVTGRIQGRPWHGRVRRPVVPDRPKAPGGPGPAIRVLPRPEPDADDTARRHLIRGRTFETAVDEHGHHAAVADADAHGRRSRVMDQPRLPGGVRRRRVHARRPMSRAGRVRLESSRGPSHSFRVLGPVERSRLTLPADECLEYGF</sequence>
<feature type="compositionally biased region" description="Basic residues" evidence="1">
    <location>
        <begin position="224"/>
        <end position="235"/>
    </location>
</feature>
<evidence type="ECO:0000313" key="3">
    <source>
        <dbReference type="Proteomes" id="UP000286931"/>
    </source>
</evidence>
<protein>
    <submittedName>
        <fullName evidence="2">Uncharacterized protein</fullName>
    </submittedName>
</protein>
<dbReference type="EMBL" id="BIFH01000025">
    <property type="protein sequence ID" value="GCD97781.1"/>
    <property type="molecule type" value="Genomic_DNA"/>
</dbReference>
<name>A0A401YT52_9ACTN</name>
<proteinExistence type="predicted"/>
<reference evidence="2 3" key="1">
    <citation type="submission" date="2018-12" db="EMBL/GenBank/DDBJ databases">
        <title>Draft genome sequence of Embleya hyalina NBRC 13850T.</title>
        <authorList>
            <person name="Komaki H."/>
            <person name="Hosoyama A."/>
            <person name="Kimura A."/>
            <person name="Ichikawa N."/>
            <person name="Tamura T."/>
        </authorList>
    </citation>
    <scope>NUCLEOTIDE SEQUENCE [LARGE SCALE GENOMIC DNA]</scope>
    <source>
        <strain evidence="2 3">NBRC 13850</strain>
    </source>
</reference>
<comment type="caution">
    <text evidence="2">The sequence shown here is derived from an EMBL/GenBank/DDBJ whole genome shotgun (WGS) entry which is preliminary data.</text>
</comment>
<organism evidence="2 3">
    <name type="scientific">Embleya hyalina</name>
    <dbReference type="NCBI Taxonomy" id="516124"/>
    <lineage>
        <taxon>Bacteria</taxon>
        <taxon>Bacillati</taxon>
        <taxon>Actinomycetota</taxon>
        <taxon>Actinomycetes</taxon>
        <taxon>Kitasatosporales</taxon>
        <taxon>Streptomycetaceae</taxon>
        <taxon>Embleya</taxon>
    </lineage>
</organism>
<feature type="region of interest" description="Disordered" evidence="1">
    <location>
        <begin position="203"/>
        <end position="250"/>
    </location>
</feature>
<evidence type="ECO:0000313" key="2">
    <source>
        <dbReference type="EMBL" id="GCD97781.1"/>
    </source>
</evidence>
<dbReference type="AlphaFoldDB" id="A0A401YT52"/>
<evidence type="ECO:0000256" key="1">
    <source>
        <dbReference type="SAM" id="MobiDB-lite"/>
    </source>
</evidence>
<keyword evidence="3" id="KW-1185">Reference proteome</keyword>